<accession>A0A844HFT2</accession>
<keyword evidence="4" id="KW-1185">Reference proteome</keyword>
<dbReference type="RefSeq" id="WP_155038407.1">
    <property type="nucleotide sequence ID" value="NZ_JBHGCD010000001.1"/>
</dbReference>
<dbReference type="SUPFAM" id="SSF53756">
    <property type="entry name" value="UDP-Glycosyltransferase/glycogen phosphorylase"/>
    <property type="match status" value="1"/>
</dbReference>
<dbReference type="PANTHER" id="PTHR46401:SF2">
    <property type="entry name" value="GLYCOSYLTRANSFERASE WBBK-RELATED"/>
    <property type="match status" value="1"/>
</dbReference>
<organism evidence="3 4">
    <name type="scientific">Paracoccus litorisediminis</name>
    <dbReference type="NCBI Taxonomy" id="2006130"/>
    <lineage>
        <taxon>Bacteria</taxon>
        <taxon>Pseudomonadati</taxon>
        <taxon>Pseudomonadota</taxon>
        <taxon>Alphaproteobacteria</taxon>
        <taxon>Rhodobacterales</taxon>
        <taxon>Paracoccaceae</taxon>
        <taxon>Paracoccus</taxon>
    </lineage>
</organism>
<dbReference type="Proteomes" id="UP000449846">
    <property type="component" value="Unassembled WGS sequence"/>
</dbReference>
<evidence type="ECO:0000313" key="3">
    <source>
        <dbReference type="EMBL" id="MTH58540.1"/>
    </source>
</evidence>
<feature type="domain" description="Glycosyl transferase family 1" evidence="2">
    <location>
        <begin position="235"/>
        <end position="376"/>
    </location>
</feature>
<dbReference type="InterPro" id="IPR001296">
    <property type="entry name" value="Glyco_trans_1"/>
</dbReference>
<sequence>MSADPAILLDVSRLISRLGKGPATGIDRVEAEWLAHLHDAEIPHLLLARVPRAQLVLPPEAGRAIVKWLAGALGDLPPPRLIDRLRGRRGATVRASVALRKMALLTARSTGRGIAGFVTEKLGPQVAYLNVGHSNLTRPLLHHLAPLLRTILIHDTIPLDHPEFTRKGTTALFRKRLVAALGQADLVMTISESSQSDVLRWRKTLGVKSTAPVVVARIGTRLQAASGAGLPAGLDLSRPFFITLGTIEPRKNHALLLDAWDELARRMPAARLPRLYIIGRRGWENREVFARLDRLPPDGAVREFSALNDGAVAELLERTHGLLMPSRAEGFGLPLTEAAARGVPVICSPIPPARELLGDYAHYLSPDDHRAWAGAVSLLAGALPLRMTPLPVPQWPAHFAQVCSAMRERLHLRVAKVIPS</sequence>
<reference evidence="3 4" key="1">
    <citation type="submission" date="2019-11" db="EMBL/GenBank/DDBJ databases">
        <authorList>
            <person name="Dong K."/>
        </authorList>
    </citation>
    <scope>NUCLEOTIDE SEQUENCE [LARGE SCALE GENOMIC DNA]</scope>
    <source>
        <strain evidence="3 4">NBRC 112902</strain>
    </source>
</reference>
<gene>
    <name evidence="3" type="ORF">GL300_04885</name>
</gene>
<dbReference type="PANTHER" id="PTHR46401">
    <property type="entry name" value="GLYCOSYLTRANSFERASE WBBK-RELATED"/>
    <property type="match status" value="1"/>
</dbReference>
<dbReference type="AlphaFoldDB" id="A0A844HFT2"/>
<protein>
    <submittedName>
        <fullName evidence="3">Glycosyltransferase</fullName>
    </submittedName>
</protein>
<dbReference type="Gene3D" id="3.40.50.2000">
    <property type="entry name" value="Glycogen Phosphorylase B"/>
    <property type="match status" value="1"/>
</dbReference>
<dbReference type="GO" id="GO:0016757">
    <property type="term" value="F:glycosyltransferase activity"/>
    <property type="evidence" value="ECO:0007669"/>
    <property type="project" value="InterPro"/>
</dbReference>
<comment type="caution">
    <text evidence="3">The sequence shown here is derived from an EMBL/GenBank/DDBJ whole genome shotgun (WGS) entry which is preliminary data.</text>
</comment>
<evidence type="ECO:0000256" key="1">
    <source>
        <dbReference type="ARBA" id="ARBA00022679"/>
    </source>
</evidence>
<evidence type="ECO:0000259" key="2">
    <source>
        <dbReference type="Pfam" id="PF00534"/>
    </source>
</evidence>
<keyword evidence="1 3" id="KW-0808">Transferase</keyword>
<dbReference type="OrthoDB" id="9790710at2"/>
<dbReference type="EMBL" id="WMIG01000001">
    <property type="protein sequence ID" value="MTH58540.1"/>
    <property type="molecule type" value="Genomic_DNA"/>
</dbReference>
<proteinExistence type="predicted"/>
<evidence type="ECO:0000313" key="4">
    <source>
        <dbReference type="Proteomes" id="UP000449846"/>
    </source>
</evidence>
<name>A0A844HFT2_9RHOB</name>
<dbReference type="Pfam" id="PF00534">
    <property type="entry name" value="Glycos_transf_1"/>
    <property type="match status" value="1"/>
</dbReference>
<dbReference type="CDD" id="cd03809">
    <property type="entry name" value="GT4_MtfB-like"/>
    <property type="match status" value="1"/>
</dbReference>